<keyword evidence="1" id="KW-0472">Membrane</keyword>
<proteinExistence type="predicted"/>
<feature type="transmembrane region" description="Helical" evidence="1">
    <location>
        <begin position="89"/>
        <end position="106"/>
    </location>
</feature>
<reference evidence="3" key="1">
    <citation type="journal article" date="2019" name="Int. J. Syst. Evol. Microbiol.">
        <title>The Global Catalogue of Microorganisms (GCM) 10K type strain sequencing project: providing services to taxonomists for standard genome sequencing and annotation.</title>
        <authorList>
            <consortium name="The Broad Institute Genomics Platform"/>
            <consortium name="The Broad Institute Genome Sequencing Center for Infectious Disease"/>
            <person name="Wu L."/>
            <person name="Ma J."/>
        </authorList>
    </citation>
    <scope>NUCLEOTIDE SEQUENCE [LARGE SCALE GENOMIC DNA]</scope>
    <source>
        <strain evidence="3">CCUG 46385</strain>
    </source>
</reference>
<keyword evidence="1" id="KW-0812">Transmembrane</keyword>
<feature type="transmembrane region" description="Helical" evidence="1">
    <location>
        <begin position="33"/>
        <end position="53"/>
    </location>
</feature>
<sequence length="152" mass="18401">MKKKLNIFRWWSNVHCIIITVFVLFFREYLNQVFWSIITLSTVFFNIYAYIIIKNPLSKPDRSNVESQSNILSEFDLEKINKKLNICRWWFNINWLILFVFIYYFPEYVYEKGWLMYVLSTSFFSSYIIGITKKLPREDNTSKPLEQGSKQG</sequence>
<evidence type="ECO:0000313" key="2">
    <source>
        <dbReference type="EMBL" id="MFC4804769.1"/>
    </source>
</evidence>
<protein>
    <submittedName>
        <fullName evidence="2">Uncharacterized protein</fullName>
    </submittedName>
</protein>
<organism evidence="2 3">
    <name type="scientific">Filifactor villosus</name>
    <dbReference type="NCBI Taxonomy" id="29374"/>
    <lineage>
        <taxon>Bacteria</taxon>
        <taxon>Bacillati</taxon>
        <taxon>Bacillota</taxon>
        <taxon>Clostridia</taxon>
        <taxon>Peptostreptococcales</taxon>
        <taxon>Filifactoraceae</taxon>
        <taxon>Filifactor</taxon>
    </lineage>
</organism>
<feature type="transmembrane region" description="Helical" evidence="1">
    <location>
        <begin position="112"/>
        <end position="130"/>
    </location>
</feature>
<dbReference type="RefSeq" id="WP_379788286.1">
    <property type="nucleotide sequence ID" value="NZ_JBHSHL010000022.1"/>
</dbReference>
<gene>
    <name evidence="2" type="ORF">ACFO4R_06690</name>
</gene>
<dbReference type="EMBL" id="JBHSHL010000022">
    <property type="protein sequence ID" value="MFC4804769.1"/>
    <property type="molecule type" value="Genomic_DNA"/>
</dbReference>
<name>A0ABV9QKP9_9FIRM</name>
<keyword evidence="3" id="KW-1185">Reference proteome</keyword>
<feature type="transmembrane region" description="Helical" evidence="1">
    <location>
        <begin position="7"/>
        <end position="27"/>
    </location>
</feature>
<accession>A0ABV9QKP9</accession>
<comment type="caution">
    <text evidence="2">The sequence shown here is derived from an EMBL/GenBank/DDBJ whole genome shotgun (WGS) entry which is preliminary data.</text>
</comment>
<evidence type="ECO:0000256" key="1">
    <source>
        <dbReference type="SAM" id="Phobius"/>
    </source>
</evidence>
<keyword evidence="1" id="KW-1133">Transmembrane helix</keyword>
<dbReference type="Proteomes" id="UP001595916">
    <property type="component" value="Unassembled WGS sequence"/>
</dbReference>
<evidence type="ECO:0000313" key="3">
    <source>
        <dbReference type="Proteomes" id="UP001595916"/>
    </source>
</evidence>